<reference evidence="2 3" key="1">
    <citation type="submission" date="2011-08" db="EMBL/GenBank/DDBJ databases">
        <authorList>
            <person name="Weinstock G."/>
            <person name="Sodergren E."/>
            <person name="Clifton S."/>
            <person name="Fulton L."/>
            <person name="Fulton B."/>
            <person name="Courtney L."/>
            <person name="Fronick C."/>
            <person name="Harrison M."/>
            <person name="Strong C."/>
            <person name="Farmer C."/>
            <person name="Delahaunty K."/>
            <person name="Markovic C."/>
            <person name="Hall O."/>
            <person name="Minx P."/>
            <person name="Tomlinson C."/>
            <person name="Mitreva M."/>
            <person name="Hou S."/>
            <person name="Chen J."/>
            <person name="Wollam A."/>
            <person name="Pepin K.H."/>
            <person name="Johnson M."/>
            <person name="Bhonagiri V."/>
            <person name="Zhang X."/>
            <person name="Suruliraj S."/>
            <person name="Warren W."/>
            <person name="Chinwalla A."/>
            <person name="Mardis E.R."/>
            <person name="Wilson R.K."/>
        </authorList>
    </citation>
    <scope>NUCLEOTIDE SEQUENCE [LARGE SCALE GENOMIC DNA]</scope>
    <source>
        <strain evidence="2 3">F0432</strain>
    </source>
</reference>
<dbReference type="EMBL" id="AGCM01000018">
    <property type="protein sequence ID" value="EHM55873.1"/>
    <property type="molecule type" value="Genomic_DNA"/>
</dbReference>
<dbReference type="HOGENOM" id="CLU_3041609_0_0_6"/>
<accession>G9ZC28</accession>
<organism evidence="2 3">
    <name type="scientific">Cardiobacterium valvarum F0432</name>
    <dbReference type="NCBI Taxonomy" id="797473"/>
    <lineage>
        <taxon>Bacteria</taxon>
        <taxon>Pseudomonadati</taxon>
        <taxon>Pseudomonadota</taxon>
        <taxon>Gammaproteobacteria</taxon>
        <taxon>Cardiobacteriales</taxon>
        <taxon>Cardiobacteriaceae</taxon>
        <taxon>Cardiobacterium</taxon>
    </lineage>
</organism>
<evidence type="ECO:0000313" key="2">
    <source>
        <dbReference type="EMBL" id="EHM55873.1"/>
    </source>
</evidence>
<gene>
    <name evidence="2" type="ORF">HMPREF9080_00305</name>
</gene>
<feature type="compositionally biased region" description="Basic and acidic residues" evidence="1">
    <location>
        <begin position="23"/>
        <end position="38"/>
    </location>
</feature>
<evidence type="ECO:0000256" key="1">
    <source>
        <dbReference type="SAM" id="MobiDB-lite"/>
    </source>
</evidence>
<dbReference type="AlphaFoldDB" id="G9ZC28"/>
<evidence type="ECO:0000313" key="3">
    <source>
        <dbReference type="Proteomes" id="UP000004750"/>
    </source>
</evidence>
<comment type="caution">
    <text evidence="2">The sequence shown here is derived from an EMBL/GenBank/DDBJ whole genome shotgun (WGS) entry which is preliminary data.</text>
</comment>
<protein>
    <submittedName>
        <fullName evidence="2">Uncharacterized protein</fullName>
    </submittedName>
</protein>
<dbReference type="STRING" id="797473.HMPREF9080_00305"/>
<proteinExistence type="predicted"/>
<sequence>MKSVDTIGCYQHIATLYAHYSHKELQKGRGKSTEKARQPDVLPQPHGKHRISPA</sequence>
<dbReference type="Proteomes" id="UP000004750">
    <property type="component" value="Unassembled WGS sequence"/>
</dbReference>
<feature type="region of interest" description="Disordered" evidence="1">
    <location>
        <begin position="23"/>
        <end position="54"/>
    </location>
</feature>
<name>G9ZC28_9GAMM</name>